<feature type="domain" description="Fibronectin type-III" evidence="4">
    <location>
        <begin position="483"/>
        <end position="570"/>
    </location>
</feature>
<keyword evidence="3" id="KW-0472">Membrane</keyword>
<evidence type="ECO:0000313" key="6">
    <source>
        <dbReference type="Proteomes" id="UP001461498"/>
    </source>
</evidence>
<proteinExistence type="predicted"/>
<dbReference type="PROSITE" id="PS50853">
    <property type="entry name" value="FN3"/>
    <property type="match status" value="3"/>
</dbReference>
<reference evidence="5 6" key="1">
    <citation type="submission" date="2022-12" db="EMBL/GenBank/DDBJ databases">
        <title>Chromosome-level genome assembly of true bugs.</title>
        <authorList>
            <person name="Ma L."/>
            <person name="Li H."/>
        </authorList>
    </citation>
    <scope>NUCLEOTIDE SEQUENCE [LARGE SCALE GENOMIC DNA]</scope>
    <source>
        <strain evidence="5">Lab_2022b</strain>
    </source>
</reference>
<dbReference type="PANTHER" id="PTHR46708">
    <property type="entry name" value="TENASCIN"/>
    <property type="match status" value="1"/>
</dbReference>
<feature type="compositionally biased region" description="Polar residues" evidence="2">
    <location>
        <begin position="819"/>
        <end position="835"/>
    </location>
</feature>
<gene>
    <name evidence="5" type="ORF">O3M35_003814</name>
</gene>
<dbReference type="PANTHER" id="PTHR46708:SF2">
    <property type="entry name" value="FIBRONECTIN TYPE-III DOMAIN-CONTAINING PROTEIN"/>
    <property type="match status" value="1"/>
</dbReference>
<feature type="region of interest" description="Disordered" evidence="2">
    <location>
        <begin position="790"/>
        <end position="878"/>
    </location>
</feature>
<dbReference type="Gene3D" id="2.60.40.10">
    <property type="entry name" value="Immunoglobulins"/>
    <property type="match status" value="4"/>
</dbReference>
<dbReference type="SUPFAM" id="SSF49265">
    <property type="entry name" value="Fibronectin type III"/>
    <property type="match status" value="4"/>
</dbReference>
<feature type="domain" description="Fibronectin type-III" evidence="4">
    <location>
        <begin position="379"/>
        <end position="478"/>
    </location>
</feature>
<protein>
    <recommendedName>
        <fullName evidence="4">Fibronectin type-III domain-containing protein</fullName>
    </recommendedName>
</protein>
<organism evidence="5 6">
    <name type="scientific">Rhynocoris fuscipes</name>
    <dbReference type="NCBI Taxonomy" id="488301"/>
    <lineage>
        <taxon>Eukaryota</taxon>
        <taxon>Metazoa</taxon>
        <taxon>Ecdysozoa</taxon>
        <taxon>Arthropoda</taxon>
        <taxon>Hexapoda</taxon>
        <taxon>Insecta</taxon>
        <taxon>Pterygota</taxon>
        <taxon>Neoptera</taxon>
        <taxon>Paraneoptera</taxon>
        <taxon>Hemiptera</taxon>
        <taxon>Heteroptera</taxon>
        <taxon>Panheteroptera</taxon>
        <taxon>Cimicomorpha</taxon>
        <taxon>Reduviidae</taxon>
        <taxon>Harpactorinae</taxon>
        <taxon>Harpactorini</taxon>
        <taxon>Rhynocoris</taxon>
    </lineage>
</organism>
<evidence type="ECO:0000256" key="1">
    <source>
        <dbReference type="ARBA" id="ARBA00022737"/>
    </source>
</evidence>
<feature type="region of interest" description="Disordered" evidence="2">
    <location>
        <begin position="945"/>
        <end position="968"/>
    </location>
</feature>
<keyword evidence="1" id="KW-0677">Repeat</keyword>
<keyword evidence="3" id="KW-1133">Transmembrane helix</keyword>
<evidence type="ECO:0000256" key="2">
    <source>
        <dbReference type="SAM" id="MobiDB-lite"/>
    </source>
</evidence>
<dbReference type="InterPro" id="IPR050991">
    <property type="entry name" value="ECM_Regulatory_Proteins"/>
</dbReference>
<feature type="domain" description="Fibronectin type-III" evidence="4">
    <location>
        <begin position="574"/>
        <end position="681"/>
    </location>
</feature>
<dbReference type="EMBL" id="JAPXFL010000013">
    <property type="protein sequence ID" value="KAK9497915.1"/>
    <property type="molecule type" value="Genomic_DNA"/>
</dbReference>
<dbReference type="Proteomes" id="UP001461498">
    <property type="component" value="Unassembled WGS sequence"/>
</dbReference>
<dbReference type="InterPro" id="IPR036116">
    <property type="entry name" value="FN3_sf"/>
</dbReference>
<comment type="caution">
    <text evidence="5">The sequence shown here is derived from an EMBL/GenBank/DDBJ whole genome shotgun (WGS) entry which is preliminary data.</text>
</comment>
<name>A0AAW1CIM7_9HEMI</name>
<dbReference type="InterPro" id="IPR003961">
    <property type="entry name" value="FN3_dom"/>
</dbReference>
<keyword evidence="3" id="KW-0812">Transmembrane</keyword>
<dbReference type="CDD" id="cd00063">
    <property type="entry name" value="FN3"/>
    <property type="match status" value="4"/>
</dbReference>
<accession>A0AAW1CIM7</accession>
<sequence>MQYHCPGGTDEHYSYCLWNSSSDPVYRQVLEHYHFKMFISNALGNLTTTYEINHNAVVVPNKAIKLKLVGATPTSLCISWERPIGLFGFSTGIVPKVIYHSEWDSVNYWRAVDTSHLNIKDSKHTLNITGLRFAHSLYDIRVLLRSAAAKDEPMWWSEPAAITLRTNATVPGMPPKTDIGSFETLDVESLRDITIYWQQIPRYFENGDLFEYKIIRIEELIGENRTERNINPKEITKTYAKFTNLTHNTYVFSIVSSNKEGYSSNISYITVPSRQNKLPEPASFTKIAHNFGVYELSWSAPYGVFVNSYTIFWCESKNDRPFDCTGYLNWTNVGNITEKNITLPEEKLYQFAISANNAYSSSGMLWAKCTVRPDRARETWKNAWINRIGPTFIEVSWKLDCFERVKIRGFVIAFCPIVSPQNSSCKEPIQNKTITGDPTHGKITGLKPYTTYKVRIAVRTNNWEGMWTDSLYNTTLEAAPDSSPVNVNVLESTNTSIRLSWSPPPSLNGALRYYQIYWNENVTKVEDKSETVYLNLTDLLSDELYTIRLSACTVECSANSSVVSVRTKIGKPSQISPPSVKFTNTTEIMYVSWNRPRLPGGPIDHYLIKIEKSEDGNIFDEPKIYESKGLSTEIDTPECKFIGSAILYRVYVRAVNKDASGVEYFGPWSLPGEDNCITPTGIVHFIFLYLFFFWSTLSIFFFTNIATNNAWLRFKAMQNVGVKLPPQLELNSVFKDKSVSDLPITSHVCSSSIKPHQFQSDLLDEHATPDQQLLLDNKNKDEGCCDSPCDELDDMALEETGSGGEDGHVESSGCGSGHDSVSSSITAGTHITDSGTEADERPASPDVFSQSPRRPSSDLRQRNITGGNSGGGSGEGYSRLAAAPTGYVTLPQGPRSYVSHGNMWPHNGTGVQHKGYVIAPPHSATYSKVGLLPTAGLKITSNREHCGDTENSTRNDNHLSINHAASSK</sequence>
<dbReference type="InterPro" id="IPR013783">
    <property type="entry name" value="Ig-like_fold"/>
</dbReference>
<evidence type="ECO:0000313" key="5">
    <source>
        <dbReference type="EMBL" id="KAK9497915.1"/>
    </source>
</evidence>
<feature type="compositionally biased region" description="Polar residues" evidence="2">
    <location>
        <begin position="958"/>
        <end position="968"/>
    </location>
</feature>
<keyword evidence="6" id="KW-1185">Reference proteome</keyword>
<dbReference type="Pfam" id="PF00041">
    <property type="entry name" value="fn3"/>
    <property type="match status" value="2"/>
</dbReference>
<feature type="compositionally biased region" description="Basic and acidic residues" evidence="2">
    <location>
        <begin position="945"/>
        <end position="957"/>
    </location>
</feature>
<dbReference type="AlphaFoldDB" id="A0AAW1CIM7"/>
<feature type="transmembrane region" description="Helical" evidence="3">
    <location>
        <begin position="686"/>
        <end position="707"/>
    </location>
</feature>
<evidence type="ECO:0000256" key="3">
    <source>
        <dbReference type="SAM" id="Phobius"/>
    </source>
</evidence>
<evidence type="ECO:0000259" key="4">
    <source>
        <dbReference type="PROSITE" id="PS50853"/>
    </source>
</evidence>
<dbReference type="SMART" id="SM00060">
    <property type="entry name" value="FN3"/>
    <property type="match status" value="6"/>
</dbReference>